<dbReference type="InterPro" id="IPR002048">
    <property type="entry name" value="EF_hand_dom"/>
</dbReference>
<accession>A0ABM1EX47</accession>
<feature type="domain" description="EF-hand" evidence="3">
    <location>
        <begin position="264"/>
        <end position="299"/>
    </location>
</feature>
<keyword evidence="2" id="KW-0732">Signal</keyword>
<organism evidence="4 5">
    <name type="scientific">Priapulus caudatus</name>
    <name type="common">Priapulid worm</name>
    <dbReference type="NCBI Taxonomy" id="37621"/>
    <lineage>
        <taxon>Eukaryota</taxon>
        <taxon>Metazoa</taxon>
        <taxon>Ecdysozoa</taxon>
        <taxon>Scalidophora</taxon>
        <taxon>Priapulida</taxon>
        <taxon>Priapulimorpha</taxon>
        <taxon>Priapulimorphida</taxon>
        <taxon>Priapulidae</taxon>
        <taxon>Priapulus</taxon>
    </lineage>
</organism>
<gene>
    <name evidence="5" type="primary">LOC106816658</name>
</gene>
<evidence type="ECO:0000256" key="1">
    <source>
        <dbReference type="ARBA" id="ARBA00022837"/>
    </source>
</evidence>
<dbReference type="Pfam" id="PF13499">
    <property type="entry name" value="EF-hand_7"/>
    <property type="match status" value="1"/>
</dbReference>
<evidence type="ECO:0000259" key="3">
    <source>
        <dbReference type="PROSITE" id="PS50222"/>
    </source>
</evidence>
<dbReference type="PANTHER" id="PTHR10827:SF52">
    <property type="entry name" value="IP16409P"/>
    <property type="match status" value="1"/>
</dbReference>
<sequence>MIFACCYVVALLSATTLSAAVPHVPVDKPLSSQNHYADDGHNDDYDHEAFLGREEADEFDQLSADESKRRLGILVNRIDKDNNDLVSETELIEWIKYTQERYVLEDVASQWESFGSVDSIDWDRYKKVTYGYERDEDPDEDERAGFSYKKMLQRDERRWARADADGDKKLSKAEYGSFLHPEDAPHMLDVVVQETMEDIDKDGDGGISLDEYIGDMYVSVEGQPEPDWVAQEREQFGKFRDTDGDGKMGVEEVKAWILPPDFDHSQAEARHLIFEADADKDGQLSKEEIIEKHDLFAGSQATDFGEALSRHDEF</sequence>
<dbReference type="RefSeq" id="XP_014676768.1">
    <property type="nucleotide sequence ID" value="XM_014821282.1"/>
</dbReference>
<dbReference type="Proteomes" id="UP000695022">
    <property type="component" value="Unplaced"/>
</dbReference>
<dbReference type="InterPro" id="IPR011992">
    <property type="entry name" value="EF-hand-dom_pair"/>
</dbReference>
<reference evidence="5" key="1">
    <citation type="submission" date="2025-08" db="UniProtKB">
        <authorList>
            <consortium name="RefSeq"/>
        </authorList>
    </citation>
    <scope>IDENTIFICATION</scope>
</reference>
<dbReference type="PANTHER" id="PTHR10827">
    <property type="entry name" value="RETICULOCALBIN"/>
    <property type="match status" value="1"/>
</dbReference>
<proteinExistence type="predicted"/>
<dbReference type="SMART" id="SM00054">
    <property type="entry name" value="EFh"/>
    <property type="match status" value="3"/>
</dbReference>
<keyword evidence="1" id="KW-0106">Calcium</keyword>
<dbReference type="CDD" id="cd16226">
    <property type="entry name" value="EFh_CREC_Calumenin_like"/>
    <property type="match status" value="1"/>
</dbReference>
<dbReference type="InterPro" id="IPR018247">
    <property type="entry name" value="EF_Hand_1_Ca_BS"/>
</dbReference>
<evidence type="ECO:0000256" key="2">
    <source>
        <dbReference type="SAM" id="SignalP"/>
    </source>
</evidence>
<feature type="chain" id="PRO_5046489921" evidence="2">
    <location>
        <begin position="21"/>
        <end position="314"/>
    </location>
</feature>
<feature type="domain" description="EF-hand" evidence="3">
    <location>
        <begin position="187"/>
        <end position="222"/>
    </location>
</feature>
<feature type="signal peptide" evidence="2">
    <location>
        <begin position="1"/>
        <end position="20"/>
    </location>
</feature>
<dbReference type="PROSITE" id="PS00018">
    <property type="entry name" value="EF_HAND_1"/>
    <property type="match status" value="4"/>
</dbReference>
<dbReference type="Pfam" id="PF13202">
    <property type="entry name" value="EF-hand_5"/>
    <property type="match status" value="1"/>
</dbReference>
<evidence type="ECO:0000313" key="5">
    <source>
        <dbReference type="RefSeq" id="XP_014676768.1"/>
    </source>
</evidence>
<dbReference type="PROSITE" id="PS50222">
    <property type="entry name" value="EF_HAND_2"/>
    <property type="match status" value="4"/>
</dbReference>
<name>A0ABM1EX47_PRICU</name>
<protein>
    <submittedName>
        <fullName evidence="5">Calumenin-B-like</fullName>
    </submittedName>
</protein>
<dbReference type="GeneID" id="106816658"/>
<dbReference type="SUPFAM" id="SSF47473">
    <property type="entry name" value="EF-hand"/>
    <property type="match status" value="2"/>
</dbReference>
<feature type="domain" description="EF-hand" evidence="3">
    <location>
        <begin position="150"/>
        <end position="185"/>
    </location>
</feature>
<feature type="domain" description="EF-hand" evidence="3">
    <location>
        <begin position="66"/>
        <end position="101"/>
    </location>
</feature>
<evidence type="ECO:0000313" key="4">
    <source>
        <dbReference type="Proteomes" id="UP000695022"/>
    </source>
</evidence>
<keyword evidence="4" id="KW-1185">Reference proteome</keyword>
<dbReference type="Gene3D" id="1.10.238.10">
    <property type="entry name" value="EF-hand"/>
    <property type="match status" value="2"/>
</dbReference>